<protein>
    <recommendedName>
        <fullName evidence="4">Alanine racemase C-terminal domain-containing protein</fullName>
    </recommendedName>
</protein>
<keyword evidence="3" id="KW-0413">Isomerase</keyword>
<dbReference type="PANTHER" id="PTHR30511:SF0">
    <property type="entry name" value="ALANINE RACEMASE, CATABOLIC-RELATED"/>
    <property type="match status" value="1"/>
</dbReference>
<dbReference type="EMBL" id="LAZR01044610">
    <property type="protein sequence ID" value="KKL04234.1"/>
    <property type="molecule type" value="Genomic_DNA"/>
</dbReference>
<dbReference type="PANTHER" id="PTHR30511">
    <property type="entry name" value="ALANINE RACEMASE"/>
    <property type="match status" value="1"/>
</dbReference>
<dbReference type="Pfam" id="PF01168">
    <property type="entry name" value="Ala_racemase_N"/>
    <property type="match status" value="1"/>
</dbReference>
<sequence length="283" mass="30700">LFDRSDIKSFFDLDLTPVIHDMKTAQEFSRAAQHREKPIKVHVKVDTGMGRMGLEDPADMAKIAGLPGLEITGLMSHLSDADLADPECSLRQVERFQKSIEDFYRSKNVLRHISNSAAVFACPEAHMDAVRPGLSLYGISPFEDKPDGVEALRPVLSVSARILTIRRIPKGGTISYGRTYTAERDMLAAVLATGYADGYSRALSNQSHVIVRGRKVPVTGRVCMDLTMADVTGVEGVSESDEAVLLGSAGSEAITAWELARGAGTIPYEILTSLGTGAMRVYQ</sequence>
<dbReference type="SUPFAM" id="SSF50621">
    <property type="entry name" value="Alanine racemase C-terminal domain-like"/>
    <property type="match status" value="1"/>
</dbReference>
<evidence type="ECO:0000259" key="4">
    <source>
        <dbReference type="SMART" id="SM01005"/>
    </source>
</evidence>
<evidence type="ECO:0000313" key="5">
    <source>
        <dbReference type="EMBL" id="KKL04234.1"/>
    </source>
</evidence>
<feature type="domain" description="Alanine racemase C-terminal" evidence="4">
    <location>
        <begin position="155"/>
        <end position="283"/>
    </location>
</feature>
<name>A0A0F9A3W6_9ZZZZ</name>
<organism evidence="5">
    <name type="scientific">marine sediment metagenome</name>
    <dbReference type="NCBI Taxonomy" id="412755"/>
    <lineage>
        <taxon>unclassified sequences</taxon>
        <taxon>metagenomes</taxon>
        <taxon>ecological metagenomes</taxon>
    </lineage>
</organism>
<dbReference type="Gene3D" id="3.20.20.10">
    <property type="entry name" value="Alanine racemase"/>
    <property type="match status" value="1"/>
</dbReference>
<comment type="caution">
    <text evidence="5">The sequence shown here is derived from an EMBL/GenBank/DDBJ whole genome shotgun (WGS) entry which is preliminary data.</text>
</comment>
<dbReference type="InterPro" id="IPR001608">
    <property type="entry name" value="Ala_racemase_N"/>
</dbReference>
<dbReference type="InterPro" id="IPR000821">
    <property type="entry name" value="Ala_racemase"/>
</dbReference>
<evidence type="ECO:0000256" key="2">
    <source>
        <dbReference type="ARBA" id="ARBA00022898"/>
    </source>
</evidence>
<dbReference type="Pfam" id="PF00842">
    <property type="entry name" value="Ala_racemase_C"/>
    <property type="match status" value="1"/>
</dbReference>
<dbReference type="GO" id="GO:0005829">
    <property type="term" value="C:cytosol"/>
    <property type="evidence" value="ECO:0007669"/>
    <property type="project" value="TreeGrafter"/>
</dbReference>
<dbReference type="PRINTS" id="PR00992">
    <property type="entry name" value="ALARACEMASE"/>
</dbReference>
<dbReference type="InterPro" id="IPR009006">
    <property type="entry name" value="Ala_racemase/Decarboxylase_C"/>
</dbReference>
<dbReference type="GO" id="GO:0030632">
    <property type="term" value="P:D-alanine biosynthetic process"/>
    <property type="evidence" value="ECO:0007669"/>
    <property type="project" value="TreeGrafter"/>
</dbReference>
<dbReference type="InterPro" id="IPR029066">
    <property type="entry name" value="PLP-binding_barrel"/>
</dbReference>
<keyword evidence="2" id="KW-0663">Pyridoxal phosphate</keyword>
<dbReference type="CDD" id="cd00430">
    <property type="entry name" value="PLPDE_III_AR"/>
    <property type="match status" value="1"/>
</dbReference>
<dbReference type="InterPro" id="IPR011079">
    <property type="entry name" value="Ala_racemase_C"/>
</dbReference>
<proteinExistence type="predicted"/>
<evidence type="ECO:0000256" key="3">
    <source>
        <dbReference type="ARBA" id="ARBA00023235"/>
    </source>
</evidence>
<dbReference type="SMART" id="SM01005">
    <property type="entry name" value="Ala_racemase_C"/>
    <property type="match status" value="1"/>
</dbReference>
<comment type="cofactor">
    <cofactor evidence="1">
        <name>pyridoxal 5'-phosphate</name>
        <dbReference type="ChEBI" id="CHEBI:597326"/>
    </cofactor>
</comment>
<dbReference type="AlphaFoldDB" id="A0A0F9A3W6"/>
<accession>A0A0F9A3W6</accession>
<feature type="non-terminal residue" evidence="5">
    <location>
        <position position="1"/>
    </location>
</feature>
<evidence type="ECO:0000256" key="1">
    <source>
        <dbReference type="ARBA" id="ARBA00001933"/>
    </source>
</evidence>
<dbReference type="GO" id="GO:0008784">
    <property type="term" value="F:alanine racemase activity"/>
    <property type="evidence" value="ECO:0007669"/>
    <property type="project" value="InterPro"/>
</dbReference>
<dbReference type="Gene3D" id="2.40.37.10">
    <property type="entry name" value="Lyase, Ornithine Decarboxylase, Chain A, domain 1"/>
    <property type="match status" value="1"/>
</dbReference>
<reference evidence="5" key="1">
    <citation type="journal article" date="2015" name="Nature">
        <title>Complex archaea that bridge the gap between prokaryotes and eukaryotes.</title>
        <authorList>
            <person name="Spang A."/>
            <person name="Saw J.H."/>
            <person name="Jorgensen S.L."/>
            <person name="Zaremba-Niedzwiedzka K."/>
            <person name="Martijn J."/>
            <person name="Lind A.E."/>
            <person name="van Eijk R."/>
            <person name="Schleper C."/>
            <person name="Guy L."/>
            <person name="Ettema T.J."/>
        </authorList>
    </citation>
    <scope>NUCLEOTIDE SEQUENCE</scope>
</reference>
<dbReference type="SUPFAM" id="SSF51419">
    <property type="entry name" value="PLP-binding barrel"/>
    <property type="match status" value="1"/>
</dbReference>
<gene>
    <name evidence="5" type="ORF">LCGC14_2618120</name>
</gene>
<dbReference type="NCBIfam" id="TIGR00492">
    <property type="entry name" value="alr"/>
    <property type="match status" value="1"/>
</dbReference>
<dbReference type="GO" id="GO:0030170">
    <property type="term" value="F:pyridoxal phosphate binding"/>
    <property type="evidence" value="ECO:0007669"/>
    <property type="project" value="TreeGrafter"/>
</dbReference>